<dbReference type="Proteomes" id="UP000184423">
    <property type="component" value="Unassembled WGS sequence"/>
</dbReference>
<dbReference type="AlphaFoldDB" id="A0A1M4YUY3"/>
<evidence type="ECO:0000313" key="2">
    <source>
        <dbReference type="EMBL" id="SHF09619.1"/>
    </source>
</evidence>
<dbReference type="PANTHER" id="PTHR33271">
    <property type="entry name" value="OS04G0445200 PROTEIN"/>
    <property type="match status" value="1"/>
</dbReference>
<feature type="domain" description="(S)-ureidoglycine aminohydrolase cupin" evidence="1">
    <location>
        <begin position="16"/>
        <end position="86"/>
    </location>
</feature>
<dbReference type="SUPFAM" id="SSF51182">
    <property type="entry name" value="RmlC-like cupins"/>
    <property type="match status" value="1"/>
</dbReference>
<dbReference type="CDD" id="cd02227">
    <property type="entry name" value="cupin_TM1112-like"/>
    <property type="match status" value="1"/>
</dbReference>
<name>A0A1M4YUY3_9CLOT</name>
<proteinExistence type="predicted"/>
<dbReference type="Pfam" id="PF05899">
    <property type="entry name" value="Cupin_3"/>
    <property type="match status" value="1"/>
</dbReference>
<reference evidence="3" key="1">
    <citation type="submission" date="2016-11" db="EMBL/GenBank/DDBJ databases">
        <authorList>
            <person name="Varghese N."/>
            <person name="Submissions S."/>
        </authorList>
    </citation>
    <scope>NUCLEOTIDE SEQUENCE [LARGE SCALE GENOMIC DNA]</scope>
    <source>
        <strain evidence="3">DSM 10124</strain>
    </source>
</reference>
<evidence type="ECO:0000313" key="3">
    <source>
        <dbReference type="Proteomes" id="UP000184423"/>
    </source>
</evidence>
<dbReference type="EMBL" id="FQVG01000034">
    <property type="protein sequence ID" value="SHF09619.1"/>
    <property type="molecule type" value="Genomic_DNA"/>
</dbReference>
<keyword evidence="3" id="KW-1185">Reference proteome</keyword>
<gene>
    <name evidence="2" type="ORF">SAMN02746091_01759</name>
</gene>
<evidence type="ECO:0000259" key="1">
    <source>
        <dbReference type="Pfam" id="PF05899"/>
    </source>
</evidence>
<dbReference type="PANTHER" id="PTHR33271:SF22">
    <property type="entry name" value="OS04G0445200 PROTEIN"/>
    <property type="match status" value="1"/>
</dbReference>
<organism evidence="2 3">
    <name type="scientific">Caloramator proteoclasticus DSM 10124</name>
    <dbReference type="NCBI Taxonomy" id="1121262"/>
    <lineage>
        <taxon>Bacteria</taxon>
        <taxon>Bacillati</taxon>
        <taxon>Bacillota</taxon>
        <taxon>Clostridia</taxon>
        <taxon>Eubacteriales</taxon>
        <taxon>Clostridiaceae</taxon>
        <taxon>Caloramator</taxon>
    </lineage>
</organism>
<accession>A0A1M4YUY3</accession>
<protein>
    <recommendedName>
        <fullName evidence="1">(S)-ureidoglycine aminohydrolase cupin domain-containing protein</fullName>
    </recommendedName>
</protein>
<sequence>MEKIKVKQMSLEEAKKLGIDNWGRWSCGVSKFDWEYDETETCYIFEGEVIVTTPIETITINEGMLVTFPKGLKCTWDVKRPINKAYTFQDII</sequence>
<dbReference type="InterPro" id="IPR008579">
    <property type="entry name" value="UGlyAH_Cupin_dom"/>
</dbReference>
<dbReference type="InterPro" id="IPR011051">
    <property type="entry name" value="RmlC_Cupin_sf"/>
</dbReference>
<dbReference type="RefSeq" id="WP_073249096.1">
    <property type="nucleotide sequence ID" value="NZ_FQVG01000034.1"/>
</dbReference>
<dbReference type="InterPro" id="IPR014710">
    <property type="entry name" value="RmlC-like_jellyroll"/>
</dbReference>
<dbReference type="Gene3D" id="2.60.120.10">
    <property type="entry name" value="Jelly Rolls"/>
    <property type="match status" value="1"/>
</dbReference>